<gene>
    <name evidence="1" type="ORF">ACOLOM_LOCUS166</name>
</gene>
<evidence type="ECO:0000313" key="2">
    <source>
        <dbReference type="Proteomes" id="UP000789525"/>
    </source>
</evidence>
<organism evidence="1 2">
    <name type="scientific">Acaulospora colombiana</name>
    <dbReference type="NCBI Taxonomy" id="27376"/>
    <lineage>
        <taxon>Eukaryota</taxon>
        <taxon>Fungi</taxon>
        <taxon>Fungi incertae sedis</taxon>
        <taxon>Mucoromycota</taxon>
        <taxon>Glomeromycotina</taxon>
        <taxon>Glomeromycetes</taxon>
        <taxon>Diversisporales</taxon>
        <taxon>Acaulosporaceae</taxon>
        <taxon>Acaulospora</taxon>
    </lineage>
</organism>
<feature type="non-terminal residue" evidence="1">
    <location>
        <position position="122"/>
    </location>
</feature>
<protein>
    <submittedName>
        <fullName evidence="1">17560_t:CDS:1</fullName>
    </submittedName>
</protein>
<proteinExistence type="predicted"/>
<accession>A0ACA9JWP9</accession>
<dbReference type="Proteomes" id="UP000789525">
    <property type="component" value="Unassembled WGS sequence"/>
</dbReference>
<evidence type="ECO:0000313" key="1">
    <source>
        <dbReference type="EMBL" id="CAG8440078.1"/>
    </source>
</evidence>
<comment type="caution">
    <text evidence="1">The sequence shown here is derived from an EMBL/GenBank/DDBJ whole genome shotgun (WGS) entry which is preliminary data.</text>
</comment>
<reference evidence="1" key="1">
    <citation type="submission" date="2021-06" db="EMBL/GenBank/DDBJ databases">
        <authorList>
            <person name="Kallberg Y."/>
            <person name="Tangrot J."/>
            <person name="Rosling A."/>
        </authorList>
    </citation>
    <scope>NUCLEOTIDE SEQUENCE</scope>
    <source>
        <strain evidence="1">CL356</strain>
    </source>
</reference>
<keyword evidence="2" id="KW-1185">Reference proteome</keyword>
<dbReference type="EMBL" id="CAJVPT010000176">
    <property type="protein sequence ID" value="CAG8440078.1"/>
    <property type="molecule type" value="Genomic_DNA"/>
</dbReference>
<sequence>MFGEIARHMTVSQIPDYLRLNMAYRELSAAPIPTAINGTDGVDAIIGLVTIVIPLVAYVQKKSENEVKTDEKESENKMEKDTNNEHNINVDQENESDDKKDTNNKINKKVQSWDERLMSTIR</sequence>
<name>A0ACA9JWP9_9GLOM</name>